<feature type="transmembrane region" description="Helical" evidence="6">
    <location>
        <begin position="151"/>
        <end position="173"/>
    </location>
</feature>
<comment type="similarity">
    <text evidence="2">Belongs to the autoinducer-2 exporter (AI-2E) (TC 2.A.86) family.</text>
</comment>
<proteinExistence type="inferred from homology"/>
<evidence type="ECO:0008006" key="9">
    <source>
        <dbReference type="Google" id="ProtNLM"/>
    </source>
</evidence>
<dbReference type="PANTHER" id="PTHR21716:SF64">
    <property type="entry name" value="AI-2 TRANSPORT PROTEIN TQSA"/>
    <property type="match status" value="1"/>
</dbReference>
<accession>A0A2I7N7E3</accession>
<comment type="subcellular location">
    <subcellularLocation>
        <location evidence="1">Membrane</location>
        <topology evidence="1">Multi-pass membrane protein</topology>
    </subcellularLocation>
</comment>
<dbReference type="OrthoDB" id="5792512at2"/>
<keyword evidence="8" id="KW-1185">Reference proteome</keyword>
<feature type="transmembrane region" description="Helical" evidence="6">
    <location>
        <begin position="237"/>
        <end position="262"/>
    </location>
</feature>
<dbReference type="PANTHER" id="PTHR21716">
    <property type="entry name" value="TRANSMEMBRANE PROTEIN"/>
    <property type="match status" value="1"/>
</dbReference>
<keyword evidence="3 6" id="KW-0812">Transmembrane</keyword>
<dbReference type="Proteomes" id="UP000236655">
    <property type="component" value="Chromosome"/>
</dbReference>
<organism evidence="7 8">
    <name type="scientific">Aquella oligotrophica</name>
    <dbReference type="NCBI Taxonomy" id="2067065"/>
    <lineage>
        <taxon>Bacteria</taxon>
        <taxon>Pseudomonadati</taxon>
        <taxon>Pseudomonadota</taxon>
        <taxon>Betaproteobacteria</taxon>
        <taxon>Neisseriales</taxon>
        <taxon>Neisseriaceae</taxon>
        <taxon>Aquella</taxon>
    </lineage>
</organism>
<evidence type="ECO:0000256" key="1">
    <source>
        <dbReference type="ARBA" id="ARBA00004141"/>
    </source>
</evidence>
<evidence type="ECO:0000256" key="2">
    <source>
        <dbReference type="ARBA" id="ARBA00009773"/>
    </source>
</evidence>
<reference evidence="8" key="1">
    <citation type="submission" date="2017-11" db="EMBL/GenBank/DDBJ databases">
        <authorList>
            <person name="Chan K.G."/>
            <person name="Lee L.S."/>
        </authorList>
    </citation>
    <scope>NUCLEOTIDE SEQUENCE [LARGE SCALE GENOMIC DNA]</scope>
    <source>
        <strain evidence="8">DSM 100970</strain>
    </source>
</reference>
<feature type="transmembrane region" description="Helical" evidence="6">
    <location>
        <begin position="20"/>
        <end position="44"/>
    </location>
</feature>
<keyword evidence="4 6" id="KW-1133">Transmembrane helix</keyword>
<dbReference type="EMBL" id="CP024847">
    <property type="protein sequence ID" value="AUR52352.1"/>
    <property type="molecule type" value="Genomic_DNA"/>
</dbReference>
<evidence type="ECO:0000256" key="4">
    <source>
        <dbReference type="ARBA" id="ARBA00022989"/>
    </source>
</evidence>
<feature type="transmembrane region" description="Helical" evidence="6">
    <location>
        <begin position="213"/>
        <end position="231"/>
    </location>
</feature>
<sequence>MQQQIKLKPLLSLLLGTVLLFAMMVIIGKVLIPFIVALILAYVLDPVVSKLESKFRVRRKFSALLFALLVLFLFIAIPAYLIPVLVSQFKVVLHNVPQIIAVINTNVVAKINTQFGTHISLDLDDLKQLVMANQTKISNNLDFVSHIARNGIIVIEVIVYVILIPFALFYSIINWNNIVRFFDGLIPRSFTEPMHRLFHDVDRMLSAYLRGQMLVMVIMASYYAIGLNIVGLPSGTAIGIITGLLVFIPYLGILSGLLFAITIGLSQFSGSGNLLAIFIVFAIGHVLEGGLVTPFMVGGRIGLNPVMIIMALMVFGKVFGIVGVLLALPLSTIAVVLLRHAKQYYQNTHYYKDVN</sequence>
<dbReference type="GO" id="GO:0055085">
    <property type="term" value="P:transmembrane transport"/>
    <property type="evidence" value="ECO:0007669"/>
    <property type="project" value="TreeGrafter"/>
</dbReference>
<keyword evidence="5 6" id="KW-0472">Membrane</keyword>
<feature type="transmembrane region" description="Helical" evidence="6">
    <location>
        <begin position="274"/>
        <end position="296"/>
    </location>
</feature>
<dbReference type="InterPro" id="IPR002549">
    <property type="entry name" value="AI-2E-like"/>
</dbReference>
<evidence type="ECO:0000256" key="5">
    <source>
        <dbReference type="ARBA" id="ARBA00023136"/>
    </source>
</evidence>
<evidence type="ECO:0000313" key="7">
    <source>
        <dbReference type="EMBL" id="AUR52352.1"/>
    </source>
</evidence>
<dbReference type="AlphaFoldDB" id="A0A2I7N7E3"/>
<name>A0A2I7N7E3_9NEIS</name>
<feature type="transmembrane region" description="Helical" evidence="6">
    <location>
        <begin position="64"/>
        <end position="86"/>
    </location>
</feature>
<evidence type="ECO:0000256" key="3">
    <source>
        <dbReference type="ARBA" id="ARBA00022692"/>
    </source>
</evidence>
<feature type="transmembrane region" description="Helical" evidence="6">
    <location>
        <begin position="308"/>
        <end position="338"/>
    </location>
</feature>
<dbReference type="RefSeq" id="WP_102951645.1">
    <property type="nucleotide sequence ID" value="NZ_CP024847.1"/>
</dbReference>
<protein>
    <recommendedName>
        <fullName evidence="9">AI-2E family transporter</fullName>
    </recommendedName>
</protein>
<dbReference type="Pfam" id="PF01594">
    <property type="entry name" value="AI-2E_transport"/>
    <property type="match status" value="1"/>
</dbReference>
<dbReference type="GO" id="GO:0016020">
    <property type="term" value="C:membrane"/>
    <property type="evidence" value="ECO:0007669"/>
    <property type="project" value="UniProtKB-SubCell"/>
</dbReference>
<evidence type="ECO:0000256" key="6">
    <source>
        <dbReference type="SAM" id="Phobius"/>
    </source>
</evidence>
<evidence type="ECO:0000313" key="8">
    <source>
        <dbReference type="Proteomes" id="UP000236655"/>
    </source>
</evidence>
<gene>
    <name evidence="7" type="ORF">CUN60_08600</name>
</gene>
<dbReference type="KEGG" id="nba:CUN60_08600"/>